<dbReference type="GO" id="GO:0005737">
    <property type="term" value="C:cytoplasm"/>
    <property type="evidence" value="ECO:0007669"/>
    <property type="project" value="TreeGrafter"/>
</dbReference>
<name>A0A3S9PUY5_9ACTO</name>
<dbReference type="EMBL" id="CP034593">
    <property type="protein sequence ID" value="AZQ76181.1"/>
    <property type="molecule type" value="Genomic_DNA"/>
</dbReference>
<dbReference type="Gene3D" id="2.120.10.10">
    <property type="match status" value="1"/>
</dbReference>
<evidence type="ECO:0000313" key="10">
    <source>
        <dbReference type="Proteomes" id="UP000280344"/>
    </source>
</evidence>
<comment type="similarity">
    <text evidence="2">Belongs to the glycosyl hydrolase 33 family.</text>
</comment>
<dbReference type="CDD" id="cd15482">
    <property type="entry name" value="Sialidase_non-viral"/>
    <property type="match status" value="1"/>
</dbReference>
<dbReference type="GO" id="GO:0004308">
    <property type="term" value="F:exo-alpha-sialidase activity"/>
    <property type="evidence" value="ECO:0007669"/>
    <property type="project" value="UniProtKB-EC"/>
</dbReference>
<accession>A0A3S9PUY5</accession>
<dbReference type="GO" id="GO:0016020">
    <property type="term" value="C:membrane"/>
    <property type="evidence" value="ECO:0007669"/>
    <property type="project" value="TreeGrafter"/>
</dbReference>
<evidence type="ECO:0000259" key="7">
    <source>
        <dbReference type="Pfam" id="PF13088"/>
    </source>
</evidence>
<dbReference type="KEGG" id="flh:EJ997_01385"/>
<evidence type="ECO:0000256" key="2">
    <source>
        <dbReference type="ARBA" id="ARBA00009348"/>
    </source>
</evidence>
<keyword evidence="5" id="KW-0732">Signal</keyword>
<evidence type="ECO:0000256" key="4">
    <source>
        <dbReference type="SAM" id="MobiDB-lite"/>
    </source>
</evidence>
<dbReference type="InterPro" id="IPR055354">
    <property type="entry name" value="DUF7507"/>
</dbReference>
<dbReference type="PANTHER" id="PTHR10628">
    <property type="entry name" value="SIALIDASE"/>
    <property type="match status" value="1"/>
</dbReference>
<dbReference type="Pfam" id="PF10633">
    <property type="entry name" value="NPCBM_assoc"/>
    <property type="match status" value="1"/>
</dbReference>
<evidence type="ECO:0000256" key="3">
    <source>
        <dbReference type="ARBA" id="ARBA00012733"/>
    </source>
</evidence>
<dbReference type="PROSITE" id="PS51318">
    <property type="entry name" value="TAT"/>
    <property type="match status" value="1"/>
</dbReference>
<gene>
    <name evidence="9" type="ORF">EJ997_01385</name>
</gene>
<dbReference type="InterPro" id="IPR018905">
    <property type="entry name" value="A-galactase_NEW3"/>
</dbReference>
<feature type="domain" description="Sialidase" evidence="7">
    <location>
        <begin position="91"/>
        <end position="373"/>
    </location>
</feature>
<feature type="domain" description="Alpha-galactosidase NEW3" evidence="6">
    <location>
        <begin position="409"/>
        <end position="472"/>
    </location>
</feature>
<feature type="signal peptide" evidence="5">
    <location>
        <begin position="1"/>
        <end position="35"/>
    </location>
</feature>
<evidence type="ECO:0000259" key="6">
    <source>
        <dbReference type="Pfam" id="PF10633"/>
    </source>
</evidence>
<dbReference type="Pfam" id="PF24346">
    <property type="entry name" value="DUF7507"/>
    <property type="match status" value="1"/>
</dbReference>
<protein>
    <recommendedName>
        <fullName evidence="3">exo-alpha-sialidase</fullName>
        <ecNumber evidence="3">3.2.1.18</ecNumber>
    </recommendedName>
</protein>
<sequence length="966" mass="103823">MAIKHRPKTARRRFLSAGAGVALLASTFAGIPAMAEDEAAAEEFTTLRIALGGDGVFPNYRIPAIIQLNNGDLLISYDGRPTGADSPGPNSILQRRSTDGGKTWEEQTVVHAGKTGENKLGYSDPSYVYDAETNTLFNFHVFSKDQGFWGSVYGNDDEDRDVISAEVSVSTDNGVTWEHRLITDVVKPENMRGQFATSGHGIQITRGEYAGRLVQQYAGQVRSGAVVAYSVYSDDHGETWQMGEPVGSLMDENKVVELSDGRLMMNSRAHHTHTARWVAYSDDGGHSWSEPELDHTLLDPRNNASIIQMNPGAEAGSLEAKELLFSNANATSRTNGTVRYSCDDGQTWPVSKTYEPGGHSYSDLVALDDGTYGVVYEGANSEILYGDFDEDWLKPFCASFADTASEGNAGDTVPLTFTINNDDDKAMPAGTVTADLGSGWSATEAKFSELAPGESVEVTLDVDIPIWTADGQVQNGDILISAGEYSLRGDATVTVLEGAAPTLGANIEGYPGDSTRDVAVDPYTEGERLNYHFRVDSESNVTQTTYPTAGDFYPFVPDDGAGNCRYRTLPAGAGYTCTTAFHMVNADELADGFFLPTSTWAVEGAGLEPLSLDIVGDEVDLIERLPELTVALSVASIEDVDGDGYDSAGDIVSYDATVTNTGNVRLTDVTGAIEAAELGSEESLSESRTYTLTEDDIAAESATLSSSAAATNGSLSVSADAEPAVVELEVEPAPEPEPTGNAFFLYNSWESETHDVAIAFGKEGDQVFAGDWDGNGTDTLGVRRGHTFYLNNELVGGNADHEFKYGRDNDEILVGDWDGDGTDTLGVRRGHTIYLNNELVGGNADHEFKYGRDNDEILVGDWDGNDSDTFTVRRGKVFFVNNALTGGNADIEYRYGWESDEAFAGDFSGDGTDTVTLRRDNVFLINNAHTGGNAEQEITLGLSTDTILVGDWDGDGRDTPALNRHL</sequence>
<dbReference type="InterPro" id="IPR026856">
    <property type="entry name" value="Sialidase_fam"/>
</dbReference>
<dbReference type="InterPro" id="IPR011040">
    <property type="entry name" value="Sialidase"/>
</dbReference>
<evidence type="ECO:0000256" key="5">
    <source>
        <dbReference type="SAM" id="SignalP"/>
    </source>
</evidence>
<organism evidence="9 10">
    <name type="scientific">Flaviflexus ciconiae</name>
    <dbReference type="NCBI Taxonomy" id="2496867"/>
    <lineage>
        <taxon>Bacteria</taxon>
        <taxon>Bacillati</taxon>
        <taxon>Actinomycetota</taxon>
        <taxon>Actinomycetes</taxon>
        <taxon>Actinomycetales</taxon>
        <taxon>Actinomycetaceae</taxon>
        <taxon>Flaviflexus</taxon>
    </lineage>
</organism>
<dbReference type="OrthoDB" id="7294637at2"/>
<dbReference type="GO" id="GO:0009313">
    <property type="term" value="P:oligosaccharide catabolic process"/>
    <property type="evidence" value="ECO:0007669"/>
    <property type="project" value="TreeGrafter"/>
</dbReference>
<dbReference type="GO" id="GO:0006689">
    <property type="term" value="P:ganglioside catabolic process"/>
    <property type="evidence" value="ECO:0007669"/>
    <property type="project" value="TreeGrafter"/>
</dbReference>
<evidence type="ECO:0000256" key="1">
    <source>
        <dbReference type="ARBA" id="ARBA00000427"/>
    </source>
</evidence>
<keyword evidence="10" id="KW-1185">Reference proteome</keyword>
<dbReference type="Gene3D" id="2.60.40.10">
    <property type="entry name" value="Immunoglobulins"/>
    <property type="match status" value="1"/>
</dbReference>
<dbReference type="InterPro" id="IPR006311">
    <property type="entry name" value="TAT_signal"/>
</dbReference>
<feature type="domain" description="DUF7507" evidence="8">
    <location>
        <begin position="640"/>
        <end position="711"/>
    </location>
</feature>
<dbReference type="Pfam" id="PF13088">
    <property type="entry name" value="BNR_2"/>
    <property type="match status" value="1"/>
</dbReference>
<dbReference type="Proteomes" id="UP000280344">
    <property type="component" value="Chromosome"/>
</dbReference>
<dbReference type="AlphaFoldDB" id="A0A3S9PUY5"/>
<comment type="catalytic activity">
    <reaction evidence="1">
        <text>Hydrolysis of alpha-(2-&gt;3)-, alpha-(2-&gt;6)-, alpha-(2-&gt;8)- glycosidic linkages of terminal sialic acid residues in oligosaccharides, glycoproteins, glycolipids, colominic acid and synthetic substrates.</text>
        <dbReference type="EC" id="3.2.1.18"/>
    </reaction>
</comment>
<dbReference type="EC" id="3.2.1.18" evidence="3"/>
<dbReference type="PANTHER" id="PTHR10628:SF30">
    <property type="entry name" value="EXO-ALPHA-SIALIDASE"/>
    <property type="match status" value="1"/>
</dbReference>
<proteinExistence type="inferred from homology"/>
<evidence type="ECO:0000259" key="8">
    <source>
        <dbReference type="Pfam" id="PF24346"/>
    </source>
</evidence>
<dbReference type="SUPFAM" id="SSF50939">
    <property type="entry name" value="Sialidases"/>
    <property type="match status" value="1"/>
</dbReference>
<feature type="region of interest" description="Disordered" evidence="4">
    <location>
        <begin position="81"/>
        <end position="100"/>
    </location>
</feature>
<dbReference type="InterPro" id="IPR013783">
    <property type="entry name" value="Ig-like_fold"/>
</dbReference>
<reference evidence="9 10" key="1">
    <citation type="submission" date="2018-12" db="EMBL/GenBank/DDBJ databases">
        <title>Complete genome sequence of Flaviflexus sp. H23T48.</title>
        <authorList>
            <person name="Bae J.-W."/>
            <person name="Lee J.-Y."/>
        </authorList>
    </citation>
    <scope>NUCLEOTIDE SEQUENCE [LARGE SCALE GENOMIC DNA]</scope>
    <source>
        <strain evidence="9 10">H23T48</strain>
    </source>
</reference>
<feature type="chain" id="PRO_5019019984" description="exo-alpha-sialidase" evidence="5">
    <location>
        <begin position="36"/>
        <end position="966"/>
    </location>
</feature>
<dbReference type="InterPro" id="IPR036278">
    <property type="entry name" value="Sialidase_sf"/>
</dbReference>
<evidence type="ECO:0000313" key="9">
    <source>
        <dbReference type="EMBL" id="AZQ76181.1"/>
    </source>
</evidence>